<dbReference type="KEGG" id="alq:C7Y71_003780"/>
<dbReference type="InterPro" id="IPR008160">
    <property type="entry name" value="Collagen"/>
</dbReference>
<reference evidence="2 3" key="1">
    <citation type="submission" date="2018-11" db="EMBL/GenBank/DDBJ databases">
        <authorList>
            <person name="Na S.W."/>
            <person name="Baik M."/>
        </authorList>
    </citation>
    <scope>NUCLEOTIDE SEQUENCE [LARGE SCALE GENOMIC DNA]</scope>
    <source>
        <strain evidence="2 3">E39</strain>
    </source>
</reference>
<accession>A0A5P8E5H1</accession>
<feature type="compositionally biased region" description="Acidic residues" evidence="1">
    <location>
        <begin position="40"/>
        <end position="51"/>
    </location>
</feature>
<keyword evidence="2" id="KW-0176">Collagen</keyword>
<feature type="compositionally biased region" description="Low complexity" evidence="1">
    <location>
        <begin position="52"/>
        <end position="63"/>
    </location>
</feature>
<name>A0A5P8E5H1_9BACT</name>
<sequence length="203" mass="20956">MTRSQFNLMADALKTAVREALSEEVNAIFAARIAALGDMAEETNEPEDAEAPGEPGENGKPGNSGMSGASGEPGMSGASGTSGNTGEPLAPADSPLQACIAQAGLSEEDAALLEPVASDVSAMIEHGRWADLLPLLTRAARYDKDVARAAEEGELRGRNAAVDIALKRLNRSDGIPVTPSANIPAADFKPVSIFSLARQAKES</sequence>
<proteinExistence type="predicted"/>
<dbReference type="Proteomes" id="UP000249375">
    <property type="component" value="Chromosome"/>
</dbReference>
<dbReference type="AlphaFoldDB" id="A0A5P8E5H1"/>
<gene>
    <name evidence="2" type="ORF">C7Y71_003780</name>
</gene>
<keyword evidence="3" id="KW-1185">Reference proteome</keyword>
<feature type="region of interest" description="Disordered" evidence="1">
    <location>
        <begin position="40"/>
        <end position="92"/>
    </location>
</feature>
<evidence type="ECO:0000256" key="1">
    <source>
        <dbReference type="SAM" id="MobiDB-lite"/>
    </source>
</evidence>
<dbReference type="Pfam" id="PF01391">
    <property type="entry name" value="Collagen"/>
    <property type="match status" value="1"/>
</dbReference>
<organism evidence="2 3">
    <name type="scientific">Pseudoprevotella muciniphila</name>
    <dbReference type="NCBI Taxonomy" id="2133944"/>
    <lineage>
        <taxon>Bacteria</taxon>
        <taxon>Pseudomonadati</taxon>
        <taxon>Bacteroidota</taxon>
        <taxon>Bacteroidia</taxon>
        <taxon>Bacteroidales</taxon>
        <taxon>Prevotellaceae</taxon>
        <taxon>Pseudoprevotella</taxon>
    </lineage>
</organism>
<dbReference type="EMBL" id="CP033459">
    <property type="protein sequence ID" value="QFQ12211.1"/>
    <property type="molecule type" value="Genomic_DNA"/>
</dbReference>
<evidence type="ECO:0000313" key="3">
    <source>
        <dbReference type="Proteomes" id="UP000249375"/>
    </source>
</evidence>
<evidence type="ECO:0000313" key="2">
    <source>
        <dbReference type="EMBL" id="QFQ12211.1"/>
    </source>
</evidence>
<protein>
    <submittedName>
        <fullName evidence="2">Collagen-like protein</fullName>
    </submittedName>
</protein>